<dbReference type="InterPro" id="IPR051006">
    <property type="entry name" value="TCR_variable_domain"/>
</dbReference>
<sequence>QKQVKQSPQSLIVQEGGISILKCTYEDSAFSYFPWYRQFPRKGPALLIAIRSFDSKKEDGRFTVFFNKSAKHFSLQITPSQPGDSATYFCAASTHDQKQVKQSPQSLIVQEGGISILKCTYEDSAFSYFPWYRQFPRKGPALLIAIHSFDSKKQDGRFTVFFNKSAKHFSLQITPSQPEDSATYFCAASTQRSPGTCSLYPNL</sequence>
<reference evidence="9" key="1">
    <citation type="submission" date="2025-08" db="UniProtKB">
        <authorList>
            <consortium name="Ensembl"/>
        </authorList>
    </citation>
    <scope>IDENTIFICATION</scope>
</reference>
<dbReference type="GO" id="GO:0042605">
    <property type="term" value="F:peptide antigen binding"/>
    <property type="evidence" value="ECO:0007669"/>
    <property type="project" value="TreeGrafter"/>
</dbReference>
<evidence type="ECO:0000256" key="6">
    <source>
        <dbReference type="ARBA" id="ARBA00038651"/>
    </source>
</evidence>
<accession>A0A8C9DL40</accession>
<keyword evidence="2" id="KW-0391">Immunity</keyword>
<name>A0A8C9DL40_PROSS</name>
<feature type="domain" description="Ig-like" evidence="8">
    <location>
        <begin position="109"/>
        <end position="198"/>
    </location>
</feature>
<dbReference type="SUPFAM" id="SSF48726">
    <property type="entry name" value="Immunoglobulin"/>
    <property type="match status" value="2"/>
</dbReference>
<dbReference type="Ensembl" id="ENSPSMT00000020603.1">
    <property type="protein sequence ID" value="ENSPSMP00000017730.1"/>
    <property type="gene ID" value="ENSPSMG00000012612.1"/>
</dbReference>
<organism evidence="9 10">
    <name type="scientific">Prolemur simus</name>
    <name type="common">Greater bamboo lemur</name>
    <name type="synonym">Hapalemur simus</name>
    <dbReference type="NCBI Taxonomy" id="1328070"/>
    <lineage>
        <taxon>Eukaryota</taxon>
        <taxon>Metazoa</taxon>
        <taxon>Chordata</taxon>
        <taxon>Craniata</taxon>
        <taxon>Vertebrata</taxon>
        <taxon>Euteleostomi</taxon>
        <taxon>Mammalia</taxon>
        <taxon>Eutheria</taxon>
        <taxon>Euarchontoglires</taxon>
        <taxon>Primates</taxon>
        <taxon>Strepsirrhini</taxon>
        <taxon>Lemuriformes</taxon>
        <taxon>Lemuridae</taxon>
        <taxon>Prolemur</taxon>
    </lineage>
</organism>
<dbReference type="PANTHER" id="PTHR19343">
    <property type="entry name" value="T CELL RECEPTOR ALPHA VARIABLE 1-2"/>
    <property type="match status" value="1"/>
</dbReference>
<evidence type="ECO:0000259" key="8">
    <source>
        <dbReference type="PROSITE" id="PS50835"/>
    </source>
</evidence>
<evidence type="ECO:0000313" key="10">
    <source>
        <dbReference type="Proteomes" id="UP000694414"/>
    </source>
</evidence>
<keyword evidence="7" id="KW-1279">T cell receptor</keyword>
<dbReference type="SMART" id="SM00409">
    <property type="entry name" value="IG"/>
    <property type="match status" value="2"/>
</dbReference>
<dbReference type="CDD" id="cd04983">
    <property type="entry name" value="IgV_TCR_alpha"/>
    <property type="match status" value="2"/>
</dbReference>
<evidence type="ECO:0000256" key="7">
    <source>
        <dbReference type="ARBA" id="ARBA00043266"/>
    </source>
</evidence>
<dbReference type="SMART" id="SM00406">
    <property type="entry name" value="IGv"/>
    <property type="match status" value="2"/>
</dbReference>
<evidence type="ECO:0000256" key="4">
    <source>
        <dbReference type="ARBA" id="ARBA00023170"/>
    </source>
</evidence>
<feature type="domain" description="Ig-like" evidence="8">
    <location>
        <begin position="2"/>
        <end position="101"/>
    </location>
</feature>
<evidence type="ECO:0000256" key="3">
    <source>
        <dbReference type="ARBA" id="ARBA00023130"/>
    </source>
</evidence>
<dbReference type="AlphaFoldDB" id="A0A8C9DL40"/>
<keyword evidence="4" id="KW-0675">Receptor</keyword>
<evidence type="ECO:0000256" key="5">
    <source>
        <dbReference type="ARBA" id="ARBA00023319"/>
    </source>
</evidence>
<protein>
    <recommendedName>
        <fullName evidence="8">Ig-like domain-containing protein</fullName>
    </recommendedName>
</protein>
<reference evidence="9" key="2">
    <citation type="submission" date="2025-09" db="UniProtKB">
        <authorList>
            <consortium name="Ensembl"/>
        </authorList>
    </citation>
    <scope>IDENTIFICATION</scope>
</reference>
<evidence type="ECO:0000313" key="9">
    <source>
        <dbReference type="Ensembl" id="ENSPSMP00000017730.1"/>
    </source>
</evidence>
<dbReference type="Pfam" id="PF07686">
    <property type="entry name" value="V-set"/>
    <property type="match status" value="2"/>
</dbReference>
<dbReference type="InterPro" id="IPR036179">
    <property type="entry name" value="Ig-like_dom_sf"/>
</dbReference>
<keyword evidence="5" id="KW-0393">Immunoglobulin domain</keyword>
<keyword evidence="3" id="KW-1064">Adaptive immunity</keyword>
<dbReference type="GO" id="GO:0042101">
    <property type="term" value="C:T cell receptor complex"/>
    <property type="evidence" value="ECO:0007669"/>
    <property type="project" value="UniProtKB-KW"/>
</dbReference>
<dbReference type="InterPro" id="IPR013783">
    <property type="entry name" value="Ig-like_fold"/>
</dbReference>
<dbReference type="PROSITE" id="PS50835">
    <property type="entry name" value="IG_LIKE"/>
    <property type="match status" value="2"/>
</dbReference>
<dbReference type="InterPro" id="IPR013106">
    <property type="entry name" value="Ig_V-set"/>
</dbReference>
<keyword evidence="1" id="KW-0732">Signal</keyword>
<dbReference type="InterPro" id="IPR003599">
    <property type="entry name" value="Ig_sub"/>
</dbReference>
<proteinExistence type="predicted"/>
<comment type="subunit">
    <text evidence="6">Alpha-beta TR is a heterodimer composed of an alpha and beta chain; disulfide-linked. The alpha-beta TR is associated with the transmembrane signaling CD3 coreceptor proteins to form the TR-CD3 (TcR or TCR). The assembly of alpha-beta TR heterodimers with CD3 occurs in the endoplasmic reticulum where a single alpha-beta TR heterodimer associates with one CD3D-CD3E heterodimer, one CD3G-CD3E heterodimer and one CD247 homodimer forming a stable octameric structure. CD3D-CD3E and CD3G-CD3E heterodimers preferentially associate with TR alpha and TR beta chains, respectively. The association of the CD247 homodimer is the last step of TcR assembly in the endoplasmic reticulum and is required for transport to the cell surface.</text>
</comment>
<dbReference type="GO" id="GO:0002250">
    <property type="term" value="P:adaptive immune response"/>
    <property type="evidence" value="ECO:0007669"/>
    <property type="project" value="UniProtKB-KW"/>
</dbReference>
<evidence type="ECO:0000256" key="1">
    <source>
        <dbReference type="ARBA" id="ARBA00022729"/>
    </source>
</evidence>
<dbReference type="InterPro" id="IPR007110">
    <property type="entry name" value="Ig-like_dom"/>
</dbReference>
<keyword evidence="10" id="KW-1185">Reference proteome</keyword>
<evidence type="ECO:0000256" key="2">
    <source>
        <dbReference type="ARBA" id="ARBA00022859"/>
    </source>
</evidence>
<dbReference type="PANTHER" id="PTHR19343:SF0">
    <property type="entry name" value="T CELL RECEPTOR ALPHA VARIABLE 23_DELTA VARIABLE 6"/>
    <property type="match status" value="1"/>
</dbReference>
<dbReference type="Proteomes" id="UP000694414">
    <property type="component" value="Unplaced"/>
</dbReference>
<dbReference type="GeneTree" id="ENSGT00940000153130"/>
<dbReference type="Gene3D" id="2.60.40.10">
    <property type="entry name" value="Immunoglobulins"/>
    <property type="match status" value="2"/>
</dbReference>